<feature type="region of interest" description="Disordered" evidence="1">
    <location>
        <begin position="1186"/>
        <end position="1238"/>
    </location>
</feature>
<evidence type="ECO:0000313" key="4">
    <source>
        <dbReference type="Proteomes" id="UP001651158"/>
    </source>
</evidence>
<feature type="compositionally biased region" description="Acidic residues" evidence="1">
    <location>
        <begin position="960"/>
        <end position="969"/>
    </location>
</feature>
<keyword evidence="2" id="KW-0812">Transmembrane</keyword>
<feature type="region of interest" description="Disordered" evidence="1">
    <location>
        <begin position="960"/>
        <end position="995"/>
    </location>
</feature>
<dbReference type="CDD" id="cd11304">
    <property type="entry name" value="Cadherin_repeat"/>
    <property type="match status" value="1"/>
</dbReference>
<organism evidence="3 4">
    <name type="scientific">Taenia crassiceps</name>
    <dbReference type="NCBI Taxonomy" id="6207"/>
    <lineage>
        <taxon>Eukaryota</taxon>
        <taxon>Metazoa</taxon>
        <taxon>Spiralia</taxon>
        <taxon>Lophotrochozoa</taxon>
        <taxon>Platyhelminthes</taxon>
        <taxon>Cestoda</taxon>
        <taxon>Eucestoda</taxon>
        <taxon>Cyclophyllidea</taxon>
        <taxon>Taeniidae</taxon>
        <taxon>Taenia</taxon>
    </lineage>
</organism>
<feature type="compositionally biased region" description="Basic and acidic residues" evidence="1">
    <location>
        <begin position="1186"/>
        <end position="1197"/>
    </location>
</feature>
<evidence type="ECO:0000256" key="2">
    <source>
        <dbReference type="SAM" id="Phobius"/>
    </source>
</evidence>
<evidence type="ECO:0000313" key="3">
    <source>
        <dbReference type="EMBL" id="KAL5112641.1"/>
    </source>
</evidence>
<dbReference type="Gene3D" id="2.60.40.60">
    <property type="entry name" value="Cadherins"/>
    <property type="match status" value="1"/>
</dbReference>
<keyword evidence="2" id="KW-1133">Transmembrane helix</keyword>
<keyword evidence="2" id="KW-0472">Membrane</keyword>
<gene>
    <name evidence="3" type="ORF">TcWFU_008037</name>
</gene>
<sequence length="1238" mass="136633">MSRSPIQLYCKVVSWLRAILFTGVYLAVSDGLAGLYDSAEPLPLSRSAVEFDLPKDAGNVYIGQLMRHESSVKLSPKLRAFANPVLSQSKEICGFHLITKDEHQFPFEVDLKNATLGNGEIRVRNDAPVDFTQNKMYTFQIEAYDCDTPPNYSERVLVNVNIRAYEELRFTESIYNFSAVTYNSVGAICGKVTVTHESYTPPIDLEGHQCGYSLLVGDMIPFTVDSHGVIRSREVLTNASPRNYRFLVQYTDCGSAGVESATALVNIKVIQSNCEPRWSGLPSSLYYSLSEQQPKRLFWPLTYHLDMCGMTCDEGDSRVFTQVSLRHGLPGESLITASPSFCRHDPHSLYEQRKLCAIDSATLVDLLPDPQKDILIQHIAPAVGALPEVVPLSLGLLFSAVAHSGWRLDTSRLLDAASAASGGQETVLPSMLFERDFTLSFWLQREPKQDDDHETILCSQEDTAIVNRALWISLKGSRVMVQMTAGNPQSNQPLMNKIFRTYFFPQLPLRQRKNTASGETDQFSWHHYSISVTFDPETADISASTLMVDGELVGTLEPYGEPIYVTRQTKEFFPQFITVGTCYDPSIPAAQQSLNGALAGMTLLLGRNEDQSVSRCLAECGETLLIPRASRLITDDVNVLLNNDNIMIESVTSAEAAELISNIAYVKPRSTSAQLTFGPSGSNARVIELATVFRCGGRHLENISTAIIPLALEDSPVDESIDNMVAPESLNSAWIPKNEMLVPGPEPTPPKRQSPSALVLAVLGQEVIRVDIPVLEPGITMFPGLEFTFTNVPSRMRSVVRSASMFILDQCLVLPVNGSGLNFNDGERIVWPAGRAFELGVSVEPTQMGVLMKGHQTASQYASLLHGFRYWPPIEIEKQANDKSLASGLLLERKFQLICSYNDAGLNTDPFTVQILLSSPIIAQEMQTGNNVVYSDKSHSNLGGSGPVEEEYIDDEYDYDEDNYEDDDTMSANDPSRVGVAQWPPAPHTYKRRDPALQYRSPTGSAQFAHSNKEVRPDGSLSLHQKSIAQTKEPDVNNLGLAIGLSLGCFAVMIIVVAFFVSKSNGFRRGHLSFFRSGERKSFGRPQFRPETRLNVIENPIEKLEGGRLSWQPPIATPAPILSEELPGVHAVYGARDEQFDAETRSFNGLFEEDEDDPGATEEEVAAAALEEVDDFDESEAVISQHLDRATGDVREVEGEEEGLSDPDDDEDTSFSVGPNHLDFVTLPGPRRGFNADV</sequence>
<dbReference type="PANTHER" id="PTHR14139:SF2">
    <property type="entry name" value="CALSYNTENIN-1"/>
    <property type="match status" value="1"/>
</dbReference>
<dbReference type="PANTHER" id="PTHR14139">
    <property type="entry name" value="CALSYNTENIN"/>
    <property type="match status" value="1"/>
</dbReference>
<comment type="caution">
    <text evidence="3">The sequence shown here is derived from an EMBL/GenBank/DDBJ whole genome shotgun (WGS) entry which is preliminary data.</text>
</comment>
<accession>A0ABR4QSG7</accession>
<feature type="transmembrane region" description="Helical" evidence="2">
    <location>
        <begin position="12"/>
        <end position="36"/>
    </location>
</feature>
<evidence type="ECO:0000256" key="1">
    <source>
        <dbReference type="SAM" id="MobiDB-lite"/>
    </source>
</evidence>
<dbReference type="EMBL" id="JAKROA010000001">
    <property type="protein sequence ID" value="KAL5112641.1"/>
    <property type="molecule type" value="Genomic_DNA"/>
</dbReference>
<keyword evidence="4" id="KW-1185">Reference proteome</keyword>
<name>A0ABR4QSG7_9CEST</name>
<feature type="transmembrane region" description="Helical" evidence="2">
    <location>
        <begin position="1039"/>
        <end position="1061"/>
    </location>
</feature>
<proteinExistence type="predicted"/>
<dbReference type="Proteomes" id="UP001651158">
    <property type="component" value="Unassembled WGS sequence"/>
</dbReference>
<protein>
    <submittedName>
        <fullName evidence="3">Calsyntenin-1</fullName>
    </submittedName>
</protein>
<feature type="compositionally biased region" description="Acidic residues" evidence="1">
    <location>
        <begin position="1198"/>
        <end position="1213"/>
    </location>
</feature>
<reference evidence="3 4" key="1">
    <citation type="journal article" date="2022" name="Front. Cell. Infect. Microbiol.">
        <title>The Genomes of Two Strains of Taenia crassiceps the Animal Model for the Study of Human Cysticercosis.</title>
        <authorList>
            <person name="Bobes R.J."/>
            <person name="Estrada K."/>
            <person name="Rios-Valencia D.G."/>
            <person name="Calderon-Gallegos A."/>
            <person name="de la Torre P."/>
            <person name="Carrero J.C."/>
            <person name="Sanchez-Flores A."/>
            <person name="Laclette J.P."/>
        </authorList>
    </citation>
    <scope>NUCLEOTIDE SEQUENCE [LARGE SCALE GENOMIC DNA]</scope>
    <source>
        <strain evidence="3">WFUcys</strain>
    </source>
</reference>